<gene>
    <name evidence="1" type="ORF">DET57_12263</name>
</gene>
<dbReference type="Proteomes" id="UP000247485">
    <property type="component" value="Unassembled WGS sequence"/>
</dbReference>
<protein>
    <submittedName>
        <fullName evidence="1">AlpA family transcriptional regulator</fullName>
    </submittedName>
</protein>
<name>A0A330I918_KLEOX</name>
<dbReference type="InterPro" id="IPR010260">
    <property type="entry name" value="AlpA"/>
</dbReference>
<dbReference type="PANTHER" id="PTHR36154:SF1">
    <property type="entry name" value="DNA-BINDING TRANSCRIPTIONAL ACTIVATOR ALPA"/>
    <property type="match status" value="1"/>
</dbReference>
<proteinExistence type="predicted"/>
<dbReference type="EMBL" id="QJJG01000022">
    <property type="protein sequence ID" value="PXW38605.1"/>
    <property type="molecule type" value="Genomic_DNA"/>
</dbReference>
<comment type="caution">
    <text evidence="1">The sequence shown here is derived from an EMBL/GenBank/DDBJ whole genome shotgun (WGS) entry which is preliminary data.</text>
</comment>
<accession>A0A330I918</accession>
<reference evidence="1 2" key="1">
    <citation type="submission" date="2018-05" db="EMBL/GenBank/DDBJ databases">
        <title>Freshwater and sediment microbial communities from various areas in North America, analyzing microbe dynamics in response to fracking.</title>
        <authorList>
            <person name="Lamendella R."/>
        </authorList>
    </citation>
    <scope>NUCLEOTIDE SEQUENCE [LARGE SCALE GENOMIC DNA]</scope>
    <source>
        <strain evidence="1 2">67</strain>
    </source>
</reference>
<evidence type="ECO:0000313" key="1">
    <source>
        <dbReference type="EMBL" id="PXW38605.1"/>
    </source>
</evidence>
<evidence type="ECO:0000313" key="2">
    <source>
        <dbReference type="Proteomes" id="UP000247485"/>
    </source>
</evidence>
<sequence length="61" mass="7145">MDKLLTFDEVINRTGYSRPRIYELIKLGVFPRKIKIGSRKVAFIESEINSWIQEKISTSTK</sequence>
<dbReference type="Gene3D" id="1.10.238.160">
    <property type="match status" value="1"/>
</dbReference>
<dbReference type="Pfam" id="PF05930">
    <property type="entry name" value="Phage_AlpA"/>
    <property type="match status" value="1"/>
</dbReference>
<dbReference type="AlphaFoldDB" id="A0A330I918"/>
<dbReference type="PANTHER" id="PTHR36154">
    <property type="entry name" value="DNA-BINDING TRANSCRIPTIONAL ACTIVATOR ALPA"/>
    <property type="match status" value="1"/>
</dbReference>
<dbReference type="RefSeq" id="WP_004133503.1">
    <property type="nucleotide sequence ID" value="NZ_CAYAEA010000004.1"/>
</dbReference>
<dbReference type="InterPro" id="IPR052931">
    <property type="entry name" value="Prophage_regulatory_activator"/>
</dbReference>
<organism evidence="1 2">
    <name type="scientific">Klebsiella oxytoca</name>
    <dbReference type="NCBI Taxonomy" id="571"/>
    <lineage>
        <taxon>Bacteria</taxon>
        <taxon>Pseudomonadati</taxon>
        <taxon>Pseudomonadota</taxon>
        <taxon>Gammaproteobacteria</taxon>
        <taxon>Enterobacterales</taxon>
        <taxon>Enterobacteriaceae</taxon>
        <taxon>Klebsiella/Raoultella group</taxon>
        <taxon>Klebsiella</taxon>
    </lineage>
</organism>